<reference evidence="1 2" key="1">
    <citation type="submission" date="2018-10" db="EMBL/GenBank/DDBJ databases">
        <title>Corynebacterium macginleyi genome sequencing and assembly of the type strain and two clinical samples.</title>
        <authorList>
            <person name="Bernier A.-M."/>
            <person name="Bernard K."/>
        </authorList>
    </citation>
    <scope>NUCLEOTIDE SEQUENCE [LARGE SCALE GENOMIC DNA]</scope>
    <source>
        <strain evidence="1 2">NML 120205</strain>
    </source>
</reference>
<comment type="caution">
    <text evidence="1">The sequence shown here is derived from an EMBL/GenBank/DDBJ whole genome shotgun (WGS) entry which is preliminary data.</text>
</comment>
<dbReference type="AlphaFoldDB" id="A0A3M0GTL1"/>
<evidence type="ECO:0000313" key="2">
    <source>
        <dbReference type="Proteomes" id="UP000270649"/>
    </source>
</evidence>
<dbReference type="Proteomes" id="UP000270649">
    <property type="component" value="Unassembled WGS sequence"/>
</dbReference>
<dbReference type="EMBL" id="REGC01000005">
    <property type="protein sequence ID" value="RMB60866.1"/>
    <property type="molecule type" value="Genomic_DNA"/>
</dbReference>
<gene>
    <name evidence="1" type="ORF">D9543_05735</name>
</gene>
<dbReference type="NCBIfam" id="TIGR01053">
    <property type="entry name" value="LSD1"/>
    <property type="match status" value="1"/>
</dbReference>
<name>A0A3M0GTL1_9CORY</name>
<protein>
    <submittedName>
        <fullName evidence="1">Uncharacterized protein</fullName>
    </submittedName>
</protein>
<accession>A0A3M0GTL1</accession>
<organism evidence="1 2">
    <name type="scientific">Corynebacterium macginleyi</name>
    <dbReference type="NCBI Taxonomy" id="38290"/>
    <lineage>
        <taxon>Bacteria</taxon>
        <taxon>Bacillati</taxon>
        <taxon>Actinomycetota</taxon>
        <taxon>Actinomycetes</taxon>
        <taxon>Mycobacteriales</taxon>
        <taxon>Corynebacteriaceae</taxon>
        <taxon>Corynebacterium</taxon>
    </lineage>
</organism>
<evidence type="ECO:0000313" key="1">
    <source>
        <dbReference type="EMBL" id="RMB60866.1"/>
    </source>
</evidence>
<proteinExistence type="predicted"/>
<sequence length="21" mass="2492">MRFRGCRRMLCLPRGVSILVQ</sequence>